<dbReference type="PANTHER" id="PTHR42928">
    <property type="entry name" value="TRICARBOXYLATE-BINDING PROTEIN"/>
    <property type="match status" value="1"/>
</dbReference>
<accession>A0ABU8XAS1</accession>
<evidence type="ECO:0000256" key="1">
    <source>
        <dbReference type="ARBA" id="ARBA00006987"/>
    </source>
</evidence>
<reference evidence="3 4" key="1">
    <citation type="submission" date="2024-03" db="EMBL/GenBank/DDBJ databases">
        <title>Novel species of the genus Variovorax.</title>
        <authorList>
            <person name="Liu Q."/>
            <person name="Xin Y.-H."/>
        </authorList>
    </citation>
    <scope>NUCLEOTIDE SEQUENCE [LARGE SCALE GENOMIC DNA]</scope>
    <source>
        <strain evidence="3 4">KACC 18901</strain>
    </source>
</reference>
<comment type="caution">
    <text evidence="3">The sequence shown here is derived from an EMBL/GenBank/DDBJ whole genome shotgun (WGS) entry which is preliminary data.</text>
</comment>
<dbReference type="PANTHER" id="PTHR42928:SF5">
    <property type="entry name" value="BLR1237 PROTEIN"/>
    <property type="match status" value="1"/>
</dbReference>
<dbReference type="RefSeq" id="WP_340336839.1">
    <property type="nucleotide sequence ID" value="NZ_JBBKZS010000008.1"/>
</dbReference>
<dbReference type="CDD" id="cd13578">
    <property type="entry name" value="PBP2_Bug27"/>
    <property type="match status" value="1"/>
</dbReference>
<proteinExistence type="inferred from homology"/>
<evidence type="ECO:0000256" key="2">
    <source>
        <dbReference type="SAM" id="SignalP"/>
    </source>
</evidence>
<dbReference type="InterPro" id="IPR042100">
    <property type="entry name" value="Bug_dom1"/>
</dbReference>
<feature type="chain" id="PRO_5046552709" evidence="2">
    <location>
        <begin position="29"/>
        <end position="329"/>
    </location>
</feature>
<evidence type="ECO:0000313" key="3">
    <source>
        <dbReference type="EMBL" id="MEJ8856764.1"/>
    </source>
</evidence>
<dbReference type="EMBL" id="JBBKZS010000008">
    <property type="protein sequence ID" value="MEJ8856764.1"/>
    <property type="molecule type" value="Genomic_DNA"/>
</dbReference>
<dbReference type="SUPFAM" id="SSF53850">
    <property type="entry name" value="Periplasmic binding protein-like II"/>
    <property type="match status" value="1"/>
</dbReference>
<dbReference type="Gene3D" id="3.40.190.10">
    <property type="entry name" value="Periplasmic binding protein-like II"/>
    <property type="match status" value="1"/>
</dbReference>
<protein>
    <submittedName>
        <fullName evidence="3">Tripartite tricarboxylate transporter substrate binding protein</fullName>
    </submittedName>
</protein>
<keyword evidence="4" id="KW-1185">Reference proteome</keyword>
<comment type="similarity">
    <text evidence="1">Belongs to the UPF0065 (bug) family.</text>
</comment>
<dbReference type="PIRSF" id="PIRSF017082">
    <property type="entry name" value="YflP"/>
    <property type="match status" value="1"/>
</dbReference>
<evidence type="ECO:0000313" key="4">
    <source>
        <dbReference type="Proteomes" id="UP001367030"/>
    </source>
</evidence>
<feature type="signal peptide" evidence="2">
    <location>
        <begin position="1"/>
        <end position="28"/>
    </location>
</feature>
<dbReference type="InterPro" id="IPR005064">
    <property type="entry name" value="BUG"/>
</dbReference>
<dbReference type="Pfam" id="PF03401">
    <property type="entry name" value="TctC"/>
    <property type="match status" value="1"/>
</dbReference>
<gene>
    <name evidence="3" type="ORF">WKW79_19475</name>
</gene>
<organism evidence="3 4">
    <name type="scientific">Variovorax robiniae</name>
    <dbReference type="NCBI Taxonomy" id="1836199"/>
    <lineage>
        <taxon>Bacteria</taxon>
        <taxon>Pseudomonadati</taxon>
        <taxon>Pseudomonadota</taxon>
        <taxon>Betaproteobacteria</taxon>
        <taxon>Burkholderiales</taxon>
        <taxon>Comamonadaceae</taxon>
        <taxon>Variovorax</taxon>
    </lineage>
</organism>
<name>A0ABU8XAS1_9BURK</name>
<dbReference type="Proteomes" id="UP001367030">
    <property type="component" value="Unassembled WGS sequence"/>
</dbReference>
<keyword evidence="2" id="KW-0732">Signal</keyword>
<sequence length="329" mass="34040">MDTGRRSCTFAALAAAGLAVVGAPVARAQAPTWPSRPLKIVAGGVGSVTDIRGRWLAERLSSALGQPVIVENNAAAGGNVGAETVARSAPDGYTLLLIHQGTAAFNPHLFARTGYDPLTDFAPITRWGYGSLLLTVAPGVPATSVRELVALAKAKPGELNFASPGIGTPPHLASELFKRAAGIDAVHVPYKGGGAMMAALLAGQVTWAIEGLTAQLPQVRAGSLRALGVTGAQRSPSLPDVPTIAEAGVPGYEFAGWTGIAAPANTPRPVIDRLYAEIVNISSTQDARIWFANGGAEPGLLAPEAFGAFIRSENMRWGQVIREAGIRME</sequence>
<dbReference type="Gene3D" id="3.40.190.150">
    <property type="entry name" value="Bordetella uptake gene, domain 1"/>
    <property type="match status" value="1"/>
</dbReference>